<dbReference type="AlphaFoldDB" id="A0A4U6SS99"/>
<organism evidence="2 3">
    <name type="scientific">Setaria viridis</name>
    <name type="common">Green bristlegrass</name>
    <name type="synonym">Setaria italica subsp. viridis</name>
    <dbReference type="NCBI Taxonomy" id="4556"/>
    <lineage>
        <taxon>Eukaryota</taxon>
        <taxon>Viridiplantae</taxon>
        <taxon>Streptophyta</taxon>
        <taxon>Embryophyta</taxon>
        <taxon>Tracheophyta</taxon>
        <taxon>Spermatophyta</taxon>
        <taxon>Magnoliopsida</taxon>
        <taxon>Liliopsida</taxon>
        <taxon>Poales</taxon>
        <taxon>Poaceae</taxon>
        <taxon>PACMAD clade</taxon>
        <taxon>Panicoideae</taxon>
        <taxon>Panicodae</taxon>
        <taxon>Paniceae</taxon>
        <taxon>Cenchrinae</taxon>
        <taxon>Setaria</taxon>
    </lineage>
</organism>
<protein>
    <submittedName>
        <fullName evidence="2">Uncharacterized protein</fullName>
    </submittedName>
</protein>
<feature type="region of interest" description="Disordered" evidence="1">
    <location>
        <begin position="41"/>
        <end position="63"/>
    </location>
</feature>
<proteinExistence type="predicted"/>
<evidence type="ECO:0000313" key="2">
    <source>
        <dbReference type="EMBL" id="TKV91539.1"/>
    </source>
</evidence>
<dbReference type="EMBL" id="CM016560">
    <property type="protein sequence ID" value="TKV91539.1"/>
    <property type="molecule type" value="Genomic_DNA"/>
</dbReference>
<dbReference type="Gramene" id="TKV91539">
    <property type="protein sequence ID" value="TKV91539"/>
    <property type="gene ID" value="SEVIR_9G103200v2"/>
</dbReference>
<evidence type="ECO:0000313" key="3">
    <source>
        <dbReference type="Proteomes" id="UP000298652"/>
    </source>
</evidence>
<name>A0A4U6SS99_SETVI</name>
<reference evidence="2" key="1">
    <citation type="submission" date="2019-03" db="EMBL/GenBank/DDBJ databases">
        <title>WGS assembly of Setaria viridis.</title>
        <authorList>
            <person name="Huang P."/>
            <person name="Jenkins J."/>
            <person name="Grimwood J."/>
            <person name="Barry K."/>
            <person name="Healey A."/>
            <person name="Mamidi S."/>
            <person name="Sreedasyam A."/>
            <person name="Shu S."/>
            <person name="Feldman M."/>
            <person name="Wu J."/>
            <person name="Yu Y."/>
            <person name="Chen C."/>
            <person name="Johnson J."/>
            <person name="Rokhsar D."/>
            <person name="Baxter I."/>
            <person name="Schmutz J."/>
            <person name="Brutnell T."/>
            <person name="Kellogg E."/>
        </authorList>
    </citation>
    <scope>NUCLEOTIDE SEQUENCE [LARGE SCALE GENOMIC DNA]</scope>
</reference>
<gene>
    <name evidence="2" type="ORF">SEVIR_9G103200v2</name>
</gene>
<accession>A0A4U6SS99</accession>
<dbReference type="Proteomes" id="UP000298652">
    <property type="component" value="Chromosome 9"/>
</dbReference>
<sequence>MAWHGCMFADAIAAKLRPTTTLGLEAALAKVVAAAAVGVGRGPVRSSTTDDDPEAAGTREREGERERESLFFYYRQAKSVILAGRGRWPPMACRLLQQEQEPPPHRPQEGYESPNHSNIDPIPYGSISFWAVVGAALLPLHSSPPFLYAPPPHPFFLSPYPHKGKEVRPPSACPSLSSILLPHCYRHIST</sequence>
<evidence type="ECO:0000256" key="1">
    <source>
        <dbReference type="SAM" id="MobiDB-lite"/>
    </source>
</evidence>
<keyword evidence="3" id="KW-1185">Reference proteome</keyword>